<dbReference type="Proteomes" id="UP000002648">
    <property type="component" value="Unassembled WGS sequence"/>
</dbReference>
<evidence type="ECO:0000313" key="1">
    <source>
        <dbReference type="EMBL" id="EJF97816.1"/>
    </source>
</evidence>
<dbReference type="AlphaFoldDB" id="A0A9P2S2J6"/>
<evidence type="ECO:0000313" key="2">
    <source>
        <dbReference type="Proteomes" id="UP000002648"/>
    </source>
</evidence>
<name>A0A9P2S2J6_BARTA</name>
<proteinExistence type="predicted"/>
<organism evidence="1 2">
    <name type="scientific">Bartonella taylorii 8TBB</name>
    <dbReference type="NCBI Taxonomy" id="1094560"/>
    <lineage>
        <taxon>Bacteria</taxon>
        <taxon>Pseudomonadati</taxon>
        <taxon>Pseudomonadota</taxon>
        <taxon>Alphaproteobacteria</taxon>
        <taxon>Hyphomicrobiales</taxon>
        <taxon>Bartonellaceae</taxon>
        <taxon>Bartonella</taxon>
    </lineage>
</organism>
<protein>
    <submittedName>
        <fullName evidence="1">Uncharacterized protein</fullName>
    </submittedName>
</protein>
<keyword evidence="2" id="KW-1185">Reference proteome</keyword>
<dbReference type="EMBL" id="AIMD01000003">
    <property type="protein sequence ID" value="EJF97816.1"/>
    <property type="molecule type" value="Genomic_DNA"/>
</dbReference>
<reference evidence="1 2" key="1">
    <citation type="submission" date="2012-03" db="EMBL/GenBank/DDBJ databases">
        <title>The Genome Sequence of Bartonella taylorii 8TBB.</title>
        <authorList>
            <consortium name="The Broad Institute Genome Sequencing Platform"/>
            <consortium name="The Broad Institute Genome Sequencing Center for Infectious Disease"/>
            <person name="Feldgarden M."/>
            <person name="Kirby J."/>
            <person name="Kosoy M."/>
            <person name="Birtles R."/>
            <person name="Probert W.S."/>
            <person name="Chiaraviglio L."/>
            <person name="Young S.K."/>
            <person name="Zeng Q."/>
            <person name="Gargeya S."/>
            <person name="Fitzgerald M."/>
            <person name="Haas B."/>
            <person name="Abouelleil A."/>
            <person name="Alvarado L."/>
            <person name="Arachchi H.M."/>
            <person name="Berlin A."/>
            <person name="Chapman S.B."/>
            <person name="Gearin G."/>
            <person name="Goldberg J."/>
            <person name="Griggs A."/>
            <person name="Gujja S."/>
            <person name="Hansen M."/>
            <person name="Heiman D."/>
            <person name="Howarth C."/>
            <person name="Larimer J."/>
            <person name="Lui A."/>
            <person name="MacDonald P.J.P."/>
            <person name="McCowen C."/>
            <person name="Montmayeur A."/>
            <person name="Murphy C."/>
            <person name="Neiman D."/>
            <person name="Pearson M."/>
            <person name="Priest M."/>
            <person name="Roberts A."/>
            <person name="Saif S."/>
            <person name="Shea T."/>
            <person name="Sisk P."/>
            <person name="Stolte C."/>
            <person name="Sykes S."/>
            <person name="Wortman J."/>
            <person name="Nusbaum C."/>
            <person name="Birren B."/>
        </authorList>
    </citation>
    <scope>NUCLEOTIDE SEQUENCE [LARGE SCALE GENOMIC DNA]</scope>
    <source>
        <strain evidence="1 2">8TBB</strain>
    </source>
</reference>
<gene>
    <name evidence="1" type="ORF">ME9_00082</name>
</gene>
<comment type="caution">
    <text evidence="1">The sequence shown here is derived from an EMBL/GenBank/DDBJ whole genome shotgun (WGS) entry which is preliminary data.</text>
</comment>
<sequence length="46" mass="5299">MTKKVLKKNTENDERSGFPLLRSCLPLRGSGHHYDAVYADIYTLIF</sequence>
<accession>A0A9P2S2J6</accession>